<feature type="compositionally biased region" description="Basic residues" evidence="1">
    <location>
        <begin position="5454"/>
        <end position="5480"/>
    </location>
</feature>
<feature type="compositionally biased region" description="Basic and acidic residues" evidence="1">
    <location>
        <begin position="5382"/>
        <end position="5413"/>
    </location>
</feature>
<feature type="region of interest" description="Disordered" evidence="1">
    <location>
        <begin position="3070"/>
        <end position="3107"/>
    </location>
</feature>
<keyword evidence="2" id="KW-0418">Kinase</keyword>
<feature type="region of interest" description="Disordered" evidence="1">
    <location>
        <begin position="4806"/>
        <end position="4825"/>
    </location>
</feature>
<feature type="compositionally biased region" description="Basic and acidic residues" evidence="1">
    <location>
        <begin position="3656"/>
        <end position="3669"/>
    </location>
</feature>
<feature type="region of interest" description="Disordered" evidence="1">
    <location>
        <begin position="2342"/>
        <end position="2385"/>
    </location>
</feature>
<dbReference type="GO" id="GO:0004430">
    <property type="term" value="F:1-phosphatidylinositol 4-kinase activity"/>
    <property type="evidence" value="ECO:0007669"/>
    <property type="project" value="UniProtKB-EC"/>
</dbReference>
<dbReference type="EMBL" id="AEXC02001831">
    <property type="protein sequence ID" value="KFH09993.1"/>
    <property type="molecule type" value="Genomic_DNA"/>
</dbReference>
<dbReference type="VEuPathDB" id="ToxoDB:TGMAS_228690A"/>
<feature type="region of interest" description="Disordered" evidence="1">
    <location>
        <begin position="3270"/>
        <end position="3424"/>
    </location>
</feature>
<feature type="compositionally biased region" description="Low complexity" evidence="1">
    <location>
        <begin position="4010"/>
        <end position="4019"/>
    </location>
</feature>
<feature type="compositionally biased region" description="Basic and acidic residues" evidence="1">
    <location>
        <begin position="1814"/>
        <end position="1826"/>
    </location>
</feature>
<name>A0A086QBL1_TOXGO</name>
<feature type="compositionally biased region" description="Low complexity" evidence="1">
    <location>
        <begin position="741"/>
        <end position="754"/>
    </location>
</feature>
<feature type="region of interest" description="Disordered" evidence="1">
    <location>
        <begin position="1505"/>
        <end position="1544"/>
    </location>
</feature>
<feature type="compositionally biased region" description="Low complexity" evidence="1">
    <location>
        <begin position="3279"/>
        <end position="3295"/>
    </location>
</feature>
<feature type="compositionally biased region" description="Basic and acidic residues" evidence="1">
    <location>
        <begin position="5530"/>
        <end position="5572"/>
    </location>
</feature>
<reference evidence="2 3" key="1">
    <citation type="submission" date="2014-04" db="EMBL/GenBank/DDBJ databases">
        <authorList>
            <person name="Sibley D."/>
            <person name="Venepally P."/>
            <person name="Karamycheva S."/>
            <person name="Hadjithomas M."/>
            <person name="Khan A."/>
            <person name="Brunk B."/>
            <person name="Roos D."/>
            <person name="Caler E."/>
            <person name="Lorenzi H."/>
        </authorList>
    </citation>
    <scope>NUCLEOTIDE SEQUENCE [LARGE SCALE GENOMIC DNA]</scope>
    <source>
        <strain evidence="2 3">MAS</strain>
    </source>
</reference>
<feature type="region of interest" description="Disordered" evidence="1">
    <location>
        <begin position="4010"/>
        <end position="4115"/>
    </location>
</feature>
<feature type="compositionally biased region" description="Polar residues" evidence="1">
    <location>
        <begin position="4074"/>
        <end position="4083"/>
    </location>
</feature>
<comment type="caution">
    <text evidence="2">The sequence shown here is derived from an EMBL/GenBank/DDBJ whole genome shotgun (WGS) entry which is preliminary data.</text>
</comment>
<feature type="region of interest" description="Disordered" evidence="1">
    <location>
        <begin position="1783"/>
        <end position="1826"/>
    </location>
</feature>
<dbReference type="PANTHER" id="PTHR24216">
    <property type="entry name" value="PAXILLIN-RELATED"/>
    <property type="match status" value="1"/>
</dbReference>
<feature type="compositionally biased region" description="Basic residues" evidence="1">
    <location>
        <begin position="2179"/>
        <end position="2196"/>
    </location>
</feature>
<feature type="compositionally biased region" description="Basic and acidic residues" evidence="1">
    <location>
        <begin position="3306"/>
        <end position="3336"/>
    </location>
</feature>
<feature type="region of interest" description="Disordered" evidence="1">
    <location>
        <begin position="2161"/>
        <end position="2208"/>
    </location>
</feature>
<evidence type="ECO:0000313" key="2">
    <source>
        <dbReference type="EMBL" id="KFH09993.1"/>
    </source>
</evidence>
<evidence type="ECO:0000256" key="1">
    <source>
        <dbReference type="SAM" id="MobiDB-lite"/>
    </source>
</evidence>
<feature type="region of interest" description="Disordered" evidence="1">
    <location>
        <begin position="3583"/>
        <end position="3727"/>
    </location>
</feature>
<feature type="region of interest" description="Disordered" evidence="1">
    <location>
        <begin position="4131"/>
        <end position="4166"/>
    </location>
</feature>
<feature type="compositionally biased region" description="Basic and acidic residues" evidence="1">
    <location>
        <begin position="3695"/>
        <end position="3710"/>
    </location>
</feature>
<feature type="compositionally biased region" description="Low complexity" evidence="1">
    <location>
        <begin position="306"/>
        <end position="320"/>
    </location>
</feature>
<dbReference type="Proteomes" id="UP000028821">
    <property type="component" value="Unassembled WGS sequence"/>
</dbReference>
<sequence>MASFCDAAENCWTDELLDVKRSTPETQTEKTGPSAPELPSLPPLREILECLVQLPKLPASTVRLYLDTLALLGPAVVREFANACASRFPRPRSRRMPCLCRAAKESNAGDFSPLSPSSDNVRSRPPRRPPRAERCPVVGVAEMRKEGATEDEGESGEESRTNPSVSAARLPGSSSVSPPASPAAREKVRGGVERFEWGRERGGETQENGRQEWRQASLLASPSPVEDHVCLLALSLQRLPSVAAPRLRRALLAMHADSSVSFSHAHFIARPQSVSRRSSLPSRAFSSSCLEQDSPAATGVRHGSNRSRSPSESLSSPTAAGAGGACGGLEDLGSLPLAAAFRRSLSVHHKFGRDEEDNGPADSATARNRQTLSRRRMCEAGTSRGDSRDPRETVRRRHLGNHTVCGEAAALAAHALFSRSVYKRRLGGASGRPGVLVERLAQSCERRFTQDRSSSSSSFLPDAERGEKPAFDRENSRSFCIPPATQESLNNILALEEREEEEGERRASVADDVTALHQTTKRFETGSVDWSCLSSTCGISVRDHRGMILPSRLLAASRTVAQTPRRRPETPRSLGLQRQTAPEAGPRGDGSRRLSLRGARFHGQRGAESAASPAVSLSDDFVLADAGGRERGATHNALGFLRQWTECSSAATRAGRLLSEAPAPCPLNGTGSSLFSTPAVSFLRSPGSSPPDGVAPKEENLFFLLRLLTRWTRRLLGAAAAAAAQAKALKALKARAAPGEASGASLRGGALASASDKKRLASRQAQEEREARDGGENPRDEGRDESATQASGCLLNSVFFSSCPKAAEVGKVCGTAACLSGCLRLGPMSRLGDGLLHHQFVSLLFALASLLSENAQTETLANDLLTLLFLQVFFASYQLETSAPRWVSSFSPSPSSTSSSPSSSPSSPSSPSSSLCRFPLAWSSGGEVQRACMRGKRETAQEACAVAFPRFLQSCLHSDSGMRQRRILRLVLFELRELAFLFLAGVFARLPPPRTPRPRGSFGDRSARQLSLLGAFPRGPAAVVETSERTQKLLERLCEIVQNALVLLRDGRTSGATSGEARRLLDGRHLPHTVDHLARERTHNPSCSSSSSCASSSSSCASFSPPSSPSYSPSIRLLERQMGGSGHAGAALGSRVSTWWVEGTVLRAFLAASLFPSLQLCLASLSSSTVSSSSSVVSSSTSSSVASSPPSSSPPASDAGPFSSVSSSASPQWGASHCVAAGERSQVSREETGEGKIANWRRSVSGQEAAEASRREETARRRLVVAFIDSVVHLSGEIVRQQASLDTKRDERHPPRRMRSSSLAHLLDSSSLALRCSLALTGRDALAGLCGSHSPQEGDNSDDDSQAFQHRCRLLSFAGLALGGTLSATEMNAGKADRFLKVSRSRGEKEEAGAEREAFASLSVYGQRQFLSALLSSFAASSTAAAAVPSERRLQTYSRGERRQREAEQREAEQREEERRNHQEGEGRRGAARGRRTAACNQLVTCGVLGLLQGLSACGSRPFAATSADQREEGEEREEEHARRGERDQVHAAHQKRAGKEEWTLENSRRDAVDLVWTAVVEDMLVQSSCQVLSALLRSGCLPRSGDTVALLMCLLHLFEHQLFLLSRCLASSLSPASLPVAYRSPFLLQHPAGRGGGEAEAARPESDAEGNSTCEGERGHAEAEHHAKRTRGEVQGNVGEKAFKGSQSRRQFEQRDGIAASLSRLLSLYLRDCSRGGRVFEDLPGLITCSSALLQALFRDPKWFFFSPSSSLPRVSSFLRVLFFRLICLCSCDGWMCRTPSHSPAGRRLRAAASYEAARQNRKEGGRNGEAPRGGERTRDSRRLTEGHQQALHAALLLSRSRPVKEETQTVNEGEEAQEQGDRKGEDEAFQRISAHEAYETSCLLLRDFQSLLLPLLQYAGKERTSEEGSDLDGNVLHREKEMLQLMTLFHHSTFVVLAASLNATERPSLPSASSAEQRDKNDARHGTSAGTANACDLESQDAGAETGKPPCDSDGASDPLPPVGWTSSVFSFLDRGKMERHFSRHNGSSVSACRRLPPRHPQEGATRDASSPDVGLAAFSRSSHKTGRRREEDEVAPRLMLAERDEAREFRRFLATLAPARAQSLPVSFCPLSPFARQAAAFVVRQQLLLLGRSLASAAARSPSSTPFSEMLRFRGAPAVVDPEGGGTQDVLGGWRGARRPPRARSSARGKRSQRGGVRSGEWAKSSAPVELRDTEAVCRHAAAQIWLLVARERVAALLGAAGAAVPGGALRSWGHWSSQASSLSLPPLSFFFFSPAPARGSASASADKATDPPRETVWPASRAMRLRLLKRLNALSQEEGLLQLAACLSPWSLAVEDCRETQTRQDAEAEGEEEEGEEDEEEDDEEDEEEDEEEVERKKERRERRACERKSGLREILRETPQEEQLPLPVFRRVEGEDAAESECRREDALLFLNQILLAMLPAPARPFAADLPLAFLWVAVAAQQLFQRRTEHFCSCSVSAFAASLLGASRLALAHLDEATFSSGSPQEWTQEPLKKDPRVSLFHLQGKLAELAADRWFSRLERGSASASLSVGWLPKSAPAPCSSSSLSSPLASVSSSFPSLSAISAILLREGEGQGQATGKGEGEPALVFATLMGAGKACRVLLQTLQNLVRLACAPCSLASTLCTLPAAFAFASGCSADCSSASASVAFSRQRSPEGLARLVTTQKEIEERQHAVVSLLTRLLRVAPALLNSVEAVSALVQTIAVLGESLQLVAASFEEAPVPRGDAKRRRQLLKEASTRSPGFLSKATSYFLPGATTRLPISISLLHQRTSSSAASASGGFSYSSGAAATDYTASAVAPPPILSLPSPAEPSLSVPSSSLPSPSSMPPSFFPGPPPFAASARPLRVDVSASDSASLALSRRLQSVRGASSSFSCGMEIKRRRRREQGKKRGFLEAADRDLEEEERLLGVLRSSLLSLFSSLRLLVDRLGLAVWNECIQTKIRESDNVALLFCLLAVLLSGNSRDTPREADAGLLGDVPPPAVYLALCGDEGDRVEQTSLQNFFPSSPGQLGAAPLPTSPQSPFPRRPRCLSCQVRALPFFKRRGEKKREEPPIAARPSTGSLASSRSPQVSPICEHSDGSPLPESLLLSLASSLPAESSSRSSDEATTAKRKTRDAVVASSESAGGGGGEASSESQASLAGREARETQHPFCPCACRRCSSFVPGLSGAEMERESERFMGGSGEAAAPQEAAETLREAKERRAMREELLFADSSHSSLCSHPSIVIFLPAALLADSAQKSGRNASEQRGAVASRHSAASPTARASSAPLCGQAPTDRGGNAEKEERGEEEKGEKEERGEEEKGEKEDGRATASACPSREEEEPSFLSVKQPRGDLPGNNARLSLATENSGRDLEREGKEEKKEGDQREAGKDERRREAPDRQDISSDKTAASPFRESLRLVPLSEPSRCPASRTPHLVYYLFKDGKNGVSSSSRNQAVRLFRVHFASSCHQRPSSPGPRVCRSLCLASLPHAIADRVEEALAAFAEREKRRREEARRIQEASENFAVAFLLQLLSAALVRGRESTAQTPFDLLRVVQSYGAYMTCVRQTMRETGERRIGERRIGERRIGERSREGTERGEEERERRRLTLNEQYHQTAAAWRKAPASSGRIDRANGVVRSESDEEEQEERGRENLVRDDWGRHALSRSSPSLGDSQREKVSLLFAGERGTDEARERARGEKRGRLGRLPTDGNEGEEDRSGAVRLHLEKRKESSPLPAALSSVPALVDEFVLTTLPVASTSVFSQEMLASVCWQVLLAHAPQLTSADSLFSVEKTSLDPLPRSSLSPVGSAALWAASPASPGSSLPSCPARPPASDDAYTTPAFPVSSVSAADFYSAAPPAVVAPAALAGTGLGLFFQTLLIQGVLAKRESSASCRSREGRLRLKGRPPFAFVSSLHAQEALSVLQHLTGLLRRAGLSSSLEKGGDTVARQVCSATPRSPEAGDFFSSSAEREHARRQEAWQRCRDEVSEVLRVHASSLFSLFFPSSPSSSPRGDTTQEGDRSQDAGRCVRGGGETGRNTREEKEIAGELEQQTDGGLASAAAKQGKQATHASQLSPEGDTHAEGHQGHASDVTRGNEGGREEGTGRRVAYTVSANGRATIPRLPRFSLQRKVHKPSSPRSENAEDFPPLFPQEKETRTNADNVRDLANYACRLSPGETLLWLAAGAWTAAVTSLSSSDSYGLHPGFIDLSPSSPSSSLSPSRSAPSHSLASTSDLVSVAVGALELVRIVSSISQEPGGLQLSLPVWLWLRLTCERASFPRSAFSSRDDRTSVEPSPRPEDRDRRIRCLPVSAGSLLGDAGEARHLRASCEREHLPCAARSRDSRFERSCCLEGVDASVAREREALREWLFGDTAFFASLLAATWRCMHAELLGQQAGLILDLETTESRLRGANPATSAAAADDRELDLPSPFNVAAYWGSVGVTQASKGAFAHRVLPRLQAVHRDILLASFFLSRLNPLPPLLLSITQKGPLFSPHASLSPIQDAQLAATLYATLAAQRAAAGATVAAVAAVVGSVRGREGHGKGRGARRPLNKVKTFFRSVFRRPSRPSMPTAFPDLFLFDASLVPREDTVDVSSRPPGARRESEREDASARKRGPKNEGMLSPACEPSAAVSPFFSERSRRLLAPTVALLSQAETAFVCATAASTAVLLSSASLSQGFQGPPHNFLTLLATRSHALRSWGSPLSELAGQSSSSGSSHSPCAAQFLFLLLFESFRGPLAPLPSPYGAGFASAALDEKIRLFFSPATQVSPLALSSPLAWSGDERDIWSRVSSGLGGRMRRASGGGRKEERLSNANEKARRTAERAVAFLWTPKVEICVPGTSRSPLNPDIVTSLLLPLLPPMVAATHPHSLLPLRLWSSRKRRTSSGSSKAFPSLDLPSRSFAAANERRASWTLHARRGRKDDDEGIRGRRRKGEKAVHSKAERRDFDTSWGFASTVFEAQEPSLFASFLLSSFTGGRNAAAGRLVADVFAACLEENGVTGEERFDAAACSAAEPFVLTSCSCRICFFLHSREFIARAGIRTLLAFLTRPPDELYLSECHCPLHLASSFSLFSPVAEEEFRGAGGFAENFEDRGRTKEETRMMKDLRRPPSVVRFTAVSASPTQSPQSPTPSSPLSASPSRASPSSLVHSCFSSSCSRSLAFFALASRCMQERDDEDQLARRHFLLLSQALLLLFGGDTPTGQLAPATPARSPQAPASLEAGTLKGRFARKKEGGGDGRELVSSVAATGLNRKVLSDKPVQGKPLFPAPTCVFQLPEWQGFQVKPRSPEASFASVLFPLPRRHRHQTDGQDAQGRLPDGRFAFSPSFPSFSSPPVRLPVCLLHLFLHDEVERVRAWSAARSPLLQRVAPRPSLLREKPRGDTPESRNVERREEKATKSVSERTRSGAKSQHQAPGERVSESERSAHKDEANGEWQRRGDSDPRRGGRFGHKWKTLRKRGSGGKTRVRRLLLNRKTGLAGDTSVKNSDAQSARLKPLRSRLSFALRSRRRRPSQTLRSLSVRVEERESAADETKGETHTHRRSDRGVREGEKEREKRRDEDRRSTPLWRGDSSEFSLDWILQGADLSLIAAAAHRFRWSPEVLRESSTLRHLLEAESCDALLNGFLAHATSGRDSADLLSRLLLQYAGLLSFPSPAETSGLVSALTPSSAAPSLRRKSAKDRQAPRGVPPAFFAAARLLVYAFRFPLAFLLQLLAPHTSVAVALGAPQRPAPAEARDRCLRFLLWYQRWSRSKAGRCRRPQRDLSLLRGRKRPEEKSRRQEDRRRFWGRRDPEAVRNADATLAFASPSALLSAGGFISLLRICAARGLSSYPASLVDRTLLPELIQLMRVDVGRGMEALLLHEAAAAKEDGEGSGLSETFQIAAEAAPGQTDRLARKCMRLQLALLLALPPGRREALRRQYTFWNALAALSGNAKKILPASERGKFLKEEIERLVSTTNLSDMTMPLDPSRLLVRVLSETATPLQSAAKVR</sequence>
<feature type="region of interest" description="Disordered" evidence="1">
    <location>
        <begin position="351"/>
        <end position="397"/>
    </location>
</feature>
<feature type="region of interest" description="Disordered" evidence="1">
    <location>
        <begin position="106"/>
        <end position="191"/>
    </location>
</feature>
<feature type="region of interest" description="Disordered" evidence="1">
    <location>
        <begin position="3032"/>
        <end position="3054"/>
    </location>
</feature>
<feature type="compositionally biased region" description="Basic and acidic residues" evidence="1">
    <location>
        <begin position="4086"/>
        <end position="4096"/>
    </location>
</feature>
<feature type="compositionally biased region" description="Low complexity" evidence="1">
    <location>
        <begin position="1178"/>
        <end position="1216"/>
    </location>
</feature>
<evidence type="ECO:0000313" key="3">
    <source>
        <dbReference type="Proteomes" id="UP000028821"/>
    </source>
</evidence>
<feature type="region of interest" description="Disordered" evidence="1">
    <location>
        <begin position="285"/>
        <end position="322"/>
    </location>
</feature>
<feature type="region of interest" description="Disordered" evidence="1">
    <location>
        <begin position="1634"/>
        <end position="1691"/>
    </location>
</feature>
<feature type="compositionally biased region" description="Basic and acidic residues" evidence="1">
    <location>
        <begin position="3583"/>
        <end position="3616"/>
    </location>
</feature>
<feature type="region of interest" description="Disordered" evidence="1">
    <location>
        <begin position="3120"/>
        <end position="3169"/>
    </location>
</feature>
<feature type="region of interest" description="Disordered" evidence="1">
    <location>
        <begin position="2025"/>
        <end position="2076"/>
    </location>
</feature>
<dbReference type="EC" id="2.7.1.67" evidence="2"/>
<feature type="compositionally biased region" description="Basic and acidic residues" evidence="1">
    <location>
        <begin position="4814"/>
        <end position="4825"/>
    </location>
</feature>
<feature type="region of interest" description="Disordered" evidence="1">
    <location>
        <begin position="447"/>
        <end position="478"/>
    </location>
</feature>
<feature type="region of interest" description="Disordered" evidence="1">
    <location>
        <begin position="1178"/>
        <end position="1256"/>
    </location>
</feature>
<feature type="region of interest" description="Disordered" evidence="1">
    <location>
        <begin position="2835"/>
        <end position="2855"/>
    </location>
</feature>
<feature type="region of interest" description="Disordered" evidence="1">
    <location>
        <begin position="4922"/>
        <end position="4950"/>
    </location>
</feature>
<dbReference type="PANTHER" id="PTHR24216:SF65">
    <property type="entry name" value="PAXILLIN-LIKE PROTEIN 1"/>
    <property type="match status" value="1"/>
</dbReference>
<feature type="compositionally biased region" description="Basic and acidic residues" evidence="1">
    <location>
        <begin position="755"/>
        <end position="786"/>
    </location>
</feature>
<feature type="compositionally biased region" description="Low complexity" evidence="1">
    <location>
        <begin position="3158"/>
        <end position="3168"/>
    </location>
</feature>
<organism evidence="2 3">
    <name type="scientific">Toxoplasma gondii MAS</name>
    <dbReference type="NCBI Taxonomy" id="943118"/>
    <lineage>
        <taxon>Eukaryota</taxon>
        <taxon>Sar</taxon>
        <taxon>Alveolata</taxon>
        <taxon>Apicomplexa</taxon>
        <taxon>Conoidasida</taxon>
        <taxon>Coccidia</taxon>
        <taxon>Eucoccidiorida</taxon>
        <taxon>Eimeriorina</taxon>
        <taxon>Sarcocystidae</taxon>
        <taxon>Toxoplasma</taxon>
    </lineage>
</organism>
<feature type="compositionally biased region" description="Basic and acidic residues" evidence="1">
    <location>
        <begin position="4045"/>
        <end position="4054"/>
    </location>
</feature>
<protein>
    <submittedName>
        <fullName evidence="2">Phosphatidylinositol 3-and 4-kinase</fullName>
        <ecNumber evidence="2">2.7.1.67</ecNumber>
    </submittedName>
</protein>
<feature type="region of interest" description="Disordered" evidence="1">
    <location>
        <begin position="1844"/>
        <end position="1868"/>
    </location>
</feature>
<feature type="region of interest" description="Disordered" evidence="1">
    <location>
        <begin position="1429"/>
        <end position="1474"/>
    </location>
</feature>
<feature type="compositionally biased region" description="Basic and acidic residues" evidence="1">
    <location>
        <begin position="1519"/>
        <end position="1531"/>
    </location>
</feature>
<feature type="compositionally biased region" description="Basic and acidic residues" evidence="1">
    <location>
        <begin position="1958"/>
        <end position="1967"/>
    </location>
</feature>
<proteinExistence type="predicted"/>
<feature type="compositionally biased region" description="Basic and acidic residues" evidence="1">
    <location>
        <begin position="5426"/>
        <end position="5453"/>
    </location>
</feature>
<keyword evidence="2" id="KW-0808">Transferase</keyword>
<feature type="region of interest" description="Disordered" evidence="1">
    <location>
        <begin position="558"/>
        <end position="594"/>
    </location>
</feature>
<feature type="region of interest" description="Disordered" evidence="1">
    <location>
        <begin position="4599"/>
        <end position="4636"/>
    </location>
</feature>
<feature type="region of interest" description="Disordered" evidence="1">
    <location>
        <begin position="5379"/>
        <end position="5574"/>
    </location>
</feature>
<feature type="compositionally biased region" description="Acidic residues" evidence="1">
    <location>
        <begin position="2351"/>
        <end position="2377"/>
    </location>
</feature>
<feature type="compositionally biased region" description="Basic and acidic residues" evidence="1">
    <location>
        <begin position="1430"/>
        <end position="1469"/>
    </location>
</feature>
<accession>A0A086QBL1</accession>
<feature type="region of interest" description="Disordered" evidence="1">
    <location>
        <begin position="18"/>
        <end position="41"/>
    </location>
</feature>
<feature type="region of interest" description="Disordered" evidence="1">
    <location>
        <begin position="5127"/>
        <end position="5150"/>
    </location>
</feature>
<feature type="region of interest" description="Disordered" evidence="1">
    <location>
        <begin position="1282"/>
        <end position="1302"/>
    </location>
</feature>
<feature type="compositionally biased region" description="Low complexity" evidence="1">
    <location>
        <begin position="2835"/>
        <end position="2850"/>
    </location>
</feature>
<feature type="region of interest" description="Disordered" evidence="1">
    <location>
        <begin position="741"/>
        <end position="788"/>
    </location>
</feature>
<feature type="compositionally biased region" description="Basic and acidic residues" evidence="1">
    <location>
        <begin position="1656"/>
        <end position="1666"/>
    </location>
</feature>
<feature type="compositionally biased region" description="Polar residues" evidence="1">
    <location>
        <begin position="3085"/>
        <end position="3097"/>
    </location>
</feature>
<feature type="compositionally biased region" description="Basic and acidic residues" evidence="1">
    <location>
        <begin position="4609"/>
        <end position="4620"/>
    </location>
</feature>
<feature type="compositionally biased region" description="Basic and acidic residues" evidence="1">
    <location>
        <begin position="3376"/>
        <end position="3413"/>
    </location>
</feature>
<feature type="compositionally biased region" description="Basic and acidic residues" evidence="1">
    <location>
        <begin position="462"/>
        <end position="476"/>
    </location>
</feature>
<feature type="region of interest" description="Disordered" evidence="1">
    <location>
        <begin position="1949"/>
        <end position="2004"/>
    </location>
</feature>
<gene>
    <name evidence="2" type="ORF">TGMAS_228690A</name>
</gene>